<dbReference type="InterPro" id="IPR010768">
    <property type="entry name" value="GATase1-like"/>
</dbReference>
<keyword evidence="1" id="KW-0812">Transmembrane</keyword>
<dbReference type="InterPro" id="IPR002035">
    <property type="entry name" value="VWF_A"/>
</dbReference>
<organism evidence="3">
    <name type="scientific">uncultured Thermomicrobiales bacterium</name>
    <dbReference type="NCBI Taxonomy" id="1645740"/>
    <lineage>
        <taxon>Bacteria</taxon>
        <taxon>Pseudomonadati</taxon>
        <taxon>Thermomicrobiota</taxon>
        <taxon>Thermomicrobia</taxon>
        <taxon>Thermomicrobiales</taxon>
        <taxon>environmental samples</taxon>
    </lineage>
</organism>
<dbReference type="PANTHER" id="PTHR37947">
    <property type="entry name" value="BLL2462 PROTEIN"/>
    <property type="match status" value="1"/>
</dbReference>
<dbReference type="CDD" id="cd03143">
    <property type="entry name" value="A4_beta-galactosidase_middle_domain"/>
    <property type="match status" value="1"/>
</dbReference>
<dbReference type="Pfam" id="PF07090">
    <property type="entry name" value="GATase1_like"/>
    <property type="match status" value="1"/>
</dbReference>
<dbReference type="InterPro" id="IPR029062">
    <property type="entry name" value="Class_I_gatase-like"/>
</dbReference>
<gene>
    <name evidence="3" type="ORF">AVDCRST_MAG43-1992</name>
</gene>
<feature type="transmembrane region" description="Helical" evidence="1">
    <location>
        <begin position="38"/>
        <end position="57"/>
    </location>
</feature>
<dbReference type="InterPro" id="IPR036465">
    <property type="entry name" value="vWFA_dom_sf"/>
</dbReference>
<name>A0A6J4UVR1_9BACT</name>
<feature type="transmembrane region" description="Helical" evidence="1">
    <location>
        <begin position="12"/>
        <end position="31"/>
    </location>
</feature>
<evidence type="ECO:0000259" key="2">
    <source>
        <dbReference type="PROSITE" id="PS50234"/>
    </source>
</evidence>
<dbReference type="CDD" id="cd00198">
    <property type="entry name" value="vWFA"/>
    <property type="match status" value="2"/>
</dbReference>
<dbReference type="AlphaFoldDB" id="A0A6J4UVR1"/>
<dbReference type="Gene3D" id="3.40.50.410">
    <property type="entry name" value="von Willebrand factor, type A domain"/>
    <property type="match status" value="1"/>
</dbReference>
<dbReference type="Gene3D" id="3.40.50.880">
    <property type="match status" value="2"/>
</dbReference>
<dbReference type="SUPFAM" id="SSF52317">
    <property type="entry name" value="Class I glutamine amidotransferase-like"/>
    <property type="match status" value="1"/>
</dbReference>
<dbReference type="EMBL" id="CADCWI010000096">
    <property type="protein sequence ID" value="CAA9561924.1"/>
    <property type="molecule type" value="Genomic_DNA"/>
</dbReference>
<dbReference type="Pfam" id="PF13519">
    <property type="entry name" value="VWA_2"/>
    <property type="match status" value="2"/>
</dbReference>
<dbReference type="PANTHER" id="PTHR37947:SF2">
    <property type="entry name" value="VON WILLEBRAND FACTOR TYPE A"/>
    <property type="match status" value="1"/>
</dbReference>
<proteinExistence type="predicted"/>
<feature type="domain" description="VWFA" evidence="2">
    <location>
        <begin position="412"/>
        <end position="590"/>
    </location>
</feature>
<dbReference type="SMART" id="SM00327">
    <property type="entry name" value="VWA"/>
    <property type="match status" value="2"/>
</dbReference>
<evidence type="ECO:0000313" key="3">
    <source>
        <dbReference type="EMBL" id="CAA9561924.1"/>
    </source>
</evidence>
<sequence length="877" mass="91551">MNVPSFLFAHSWILWLIPGVVILVMITASWGGVSRAPAILRALVLALLLTSLAGPMISQGASEVTTVFVVDRSTSIQDGSADAAQAWVNEALANADVDDSAAIITFGDEPDLTVAPQSASTIADSWADQTPDDGYGEVTDLSSALTLARSIPVGEQRRIVVMSDGAENVGHAVEQADQAALDGVPIDVVSLAGVDPADVRIDQLSGPSTLWLGDDLSLVTSIGAGGGGTGTVELVIDGAVVSSQPVTLNPGQTVLSLSAPDLAAGFHAVAVRVSAANGLDRVIENNEAYLGVVVREQPAALLVAPVGSDPARLQQALSAQGADVTVVTPDAVPARSSELERYDAVLLDNVSAWDLSREQQRTLVAHTRNGHGLIVVGGSASFGPGSYAGTELEAALPVTVKVVDGQQRPSVAVLIVMDKSGSMSYDPKNGSTSKIDLAKTGVVTASSALAQGDQLGVIAFNDEPMWAMPMTTLTGQGDQARVEQAIAPLTSDGGTELYPALQVGYDSLRNVKADVRHIILMSDGKSRGGTRETYAQLVNDIGNDDISLSTVALGSDADLELLEYLSVEGDGRYRVANTPEEIPTITFEEAQSAGSQSVLRGAFTPVQLLPSTILNDIDTASMPAIQGYNFADSRSGAQSVLTSDRGDPLLTKWQFGLGRVVAWTADDGSDFASGWDGWGEYDEFWGNTLRWTLPDPANQAVVAEMSRGGRQGNVLLDTQTADGNALSMTGASVDITDPSGDTRTLEPVEVGPGLSRATFDDPMAGAYRVAVRGGELGDATVTLGGAIPTSPEWLPQANAGELLGQLAQRTGGKLRSLDEPPTPDLFDALSADLRGPGSVEPVWQYPLGLGLSMFVVEIALRMTGGFDGNRFKNRERA</sequence>
<accession>A0A6J4UVR1</accession>
<dbReference type="PROSITE" id="PS50234">
    <property type="entry name" value="VWFA"/>
    <property type="match status" value="1"/>
</dbReference>
<dbReference type="SUPFAM" id="SSF53300">
    <property type="entry name" value="vWA-like"/>
    <property type="match status" value="2"/>
</dbReference>
<protein>
    <recommendedName>
        <fullName evidence="2">VWFA domain-containing protein</fullName>
    </recommendedName>
</protein>
<keyword evidence="1" id="KW-0472">Membrane</keyword>
<evidence type="ECO:0000256" key="1">
    <source>
        <dbReference type="SAM" id="Phobius"/>
    </source>
</evidence>
<reference evidence="3" key="1">
    <citation type="submission" date="2020-02" db="EMBL/GenBank/DDBJ databases">
        <authorList>
            <person name="Meier V. D."/>
        </authorList>
    </citation>
    <scope>NUCLEOTIDE SEQUENCE</scope>
    <source>
        <strain evidence="3">AVDCRST_MAG43</strain>
    </source>
</reference>
<keyword evidence="1" id="KW-1133">Transmembrane helix</keyword>